<reference evidence="8 9" key="1">
    <citation type="submission" date="2020-08" db="EMBL/GenBank/DDBJ databases">
        <title>Genomic Encyclopedia of Type Strains, Phase III (KMG-III): the genomes of soil and plant-associated and newly described type strains.</title>
        <authorList>
            <person name="Whitman W."/>
        </authorList>
    </citation>
    <scope>NUCLEOTIDE SEQUENCE [LARGE SCALE GENOMIC DNA]</scope>
    <source>
        <strain evidence="8 9">CECT 8234</strain>
    </source>
</reference>
<dbReference type="InterPro" id="IPR050490">
    <property type="entry name" value="Bact_solute-bd_prot1"/>
</dbReference>
<evidence type="ECO:0000256" key="3">
    <source>
        <dbReference type="ARBA" id="ARBA00023136"/>
    </source>
</evidence>
<feature type="region of interest" description="Disordered" evidence="6">
    <location>
        <begin position="26"/>
        <end position="71"/>
    </location>
</feature>
<keyword evidence="2 7" id="KW-0732">Signal</keyword>
<dbReference type="Pfam" id="PF01547">
    <property type="entry name" value="SBP_bac_1"/>
    <property type="match status" value="1"/>
</dbReference>
<dbReference type="PROSITE" id="PS51257">
    <property type="entry name" value="PROKAR_LIPOPROTEIN"/>
    <property type="match status" value="1"/>
</dbReference>
<dbReference type="InterPro" id="IPR006059">
    <property type="entry name" value="SBP"/>
</dbReference>
<dbReference type="Gene3D" id="3.40.190.10">
    <property type="entry name" value="Periplasmic binding protein-like II"/>
    <property type="match status" value="1"/>
</dbReference>
<dbReference type="AlphaFoldDB" id="A0A7W5CAL0"/>
<evidence type="ECO:0000256" key="1">
    <source>
        <dbReference type="ARBA" id="ARBA00022475"/>
    </source>
</evidence>
<accession>A0A7W5CAL0</accession>
<proteinExistence type="predicted"/>
<evidence type="ECO:0000256" key="6">
    <source>
        <dbReference type="SAM" id="MobiDB-lite"/>
    </source>
</evidence>
<keyword evidence="5" id="KW-0449">Lipoprotein</keyword>
<evidence type="ECO:0000256" key="5">
    <source>
        <dbReference type="ARBA" id="ARBA00023288"/>
    </source>
</evidence>
<dbReference type="PANTHER" id="PTHR43649">
    <property type="entry name" value="ARABINOSE-BINDING PROTEIN-RELATED"/>
    <property type="match status" value="1"/>
</dbReference>
<feature type="chain" id="PRO_5030825058" evidence="7">
    <location>
        <begin position="19"/>
        <end position="484"/>
    </location>
</feature>
<evidence type="ECO:0000313" key="8">
    <source>
        <dbReference type="EMBL" id="MBB3154168.1"/>
    </source>
</evidence>
<keyword evidence="3" id="KW-0472">Membrane</keyword>
<keyword evidence="8" id="KW-0762">Sugar transport</keyword>
<organism evidence="8 9">
    <name type="scientific">Paenibacillus endophyticus</name>
    <dbReference type="NCBI Taxonomy" id="1294268"/>
    <lineage>
        <taxon>Bacteria</taxon>
        <taxon>Bacillati</taxon>
        <taxon>Bacillota</taxon>
        <taxon>Bacilli</taxon>
        <taxon>Bacillales</taxon>
        <taxon>Paenibacillaceae</taxon>
        <taxon>Paenibacillus</taxon>
    </lineage>
</organism>
<gene>
    <name evidence="8" type="ORF">FHS16_004244</name>
</gene>
<keyword evidence="9" id="KW-1185">Reference proteome</keyword>
<dbReference type="EMBL" id="JACHXW010000014">
    <property type="protein sequence ID" value="MBB3154168.1"/>
    <property type="molecule type" value="Genomic_DNA"/>
</dbReference>
<evidence type="ECO:0000313" key="9">
    <source>
        <dbReference type="Proteomes" id="UP000518605"/>
    </source>
</evidence>
<evidence type="ECO:0000256" key="7">
    <source>
        <dbReference type="SAM" id="SignalP"/>
    </source>
</evidence>
<feature type="compositionally biased region" description="Polar residues" evidence="6">
    <location>
        <begin position="48"/>
        <end position="62"/>
    </location>
</feature>
<keyword evidence="4" id="KW-0564">Palmitate</keyword>
<feature type="signal peptide" evidence="7">
    <location>
        <begin position="1"/>
        <end position="18"/>
    </location>
</feature>
<evidence type="ECO:0000256" key="2">
    <source>
        <dbReference type="ARBA" id="ARBA00022729"/>
    </source>
</evidence>
<keyword evidence="1" id="KW-1003">Cell membrane</keyword>
<dbReference type="SUPFAM" id="SSF53850">
    <property type="entry name" value="Periplasmic binding protein-like II"/>
    <property type="match status" value="1"/>
</dbReference>
<comment type="caution">
    <text evidence="8">The sequence shown here is derived from an EMBL/GenBank/DDBJ whole genome shotgun (WGS) entry which is preliminary data.</text>
</comment>
<protein>
    <submittedName>
        <fullName evidence="8">Multiple sugar transport system substrate-binding protein</fullName>
    </submittedName>
</protein>
<name>A0A7W5CAL0_9BACL</name>
<keyword evidence="8" id="KW-0813">Transport</keyword>
<feature type="compositionally biased region" description="Gly residues" evidence="6">
    <location>
        <begin position="26"/>
        <end position="37"/>
    </location>
</feature>
<dbReference type="Proteomes" id="UP000518605">
    <property type="component" value="Unassembled WGS sequence"/>
</dbReference>
<sequence>MKKMLLIVLATVFAWAIAACSTGTGNHGENGVAGGNGNMSNIGKGEEQSNSNDKPGSPSGQQAGLGRPSTTEKKTVVFSTFFPSNYFKEAKKLYEAKHPNITIDLQYIDSDNAQLEENLEKFVKTTGTEMLSGKGPDLIEMDQLPSDSYVKKKMLANLGEIIDRDPDFKKDNYFTNILNGMQVNGGMYGLPVGFFIYGMIGNEDAITKSGVPFDDSNWNWAQFIATAKEMTKSMDKDHQYALGGSLPEYMTTQFVNERFATFINQEQGKASFESSSFTDLLKQVKVLFDEKVVGPEARFPLFRTVQINSPGDYIRELRQSEFLSGGNAYGSKLYSSPSTDQQHPGGSFRTYQTIGLNERSAVKPEAWDFLKFLLSEEMQAKQSGAGFPLNKAAYAKQAKGIVEKGSVESDQPIGPMKGKSFEITQQDIDDLDHFLIGAAYPLQFKPSQIDEIIAVETKAFFTGQKSAKDVAKLIQNRVTTYLNE</sequence>
<evidence type="ECO:0000256" key="4">
    <source>
        <dbReference type="ARBA" id="ARBA00023139"/>
    </source>
</evidence>
<dbReference type="PANTHER" id="PTHR43649:SF33">
    <property type="entry name" value="POLYGALACTURONAN_RHAMNOGALACTURONAN-BINDING PROTEIN YTCQ"/>
    <property type="match status" value="1"/>
</dbReference>